<comment type="caution">
    <text evidence="1">The sequence shown here is derived from an EMBL/GenBank/DDBJ whole genome shotgun (WGS) entry which is preliminary data.</text>
</comment>
<accession>A0A9D4IK84</accession>
<keyword evidence="2" id="KW-1185">Reference proteome</keyword>
<dbReference type="Gene3D" id="3.40.30.10">
    <property type="entry name" value="Glutaredoxin"/>
    <property type="match status" value="1"/>
</dbReference>
<evidence type="ECO:0008006" key="3">
    <source>
        <dbReference type="Google" id="ProtNLM"/>
    </source>
</evidence>
<reference evidence="1" key="2">
    <citation type="submission" date="2020-11" db="EMBL/GenBank/DDBJ databases">
        <authorList>
            <person name="McCartney M.A."/>
            <person name="Auch B."/>
            <person name="Kono T."/>
            <person name="Mallez S."/>
            <person name="Becker A."/>
            <person name="Gohl D.M."/>
            <person name="Silverstein K.A.T."/>
            <person name="Koren S."/>
            <person name="Bechman K.B."/>
            <person name="Herman A."/>
            <person name="Abrahante J.E."/>
            <person name="Garbe J."/>
        </authorList>
    </citation>
    <scope>NUCLEOTIDE SEQUENCE</scope>
    <source>
        <strain evidence="1">Duluth1</strain>
        <tissue evidence="1">Whole animal</tissue>
    </source>
</reference>
<dbReference type="EMBL" id="JAIWYP010000009">
    <property type="protein sequence ID" value="KAH3775687.1"/>
    <property type="molecule type" value="Genomic_DNA"/>
</dbReference>
<dbReference type="Pfam" id="PF13911">
    <property type="entry name" value="AhpC-TSA_2"/>
    <property type="match status" value="1"/>
</dbReference>
<protein>
    <recommendedName>
        <fullName evidence="3">Thioredoxin-like protein AAED1</fullName>
    </recommendedName>
</protein>
<name>A0A9D4IK84_DREPO</name>
<dbReference type="PANTHER" id="PTHR28630">
    <property type="match status" value="1"/>
</dbReference>
<sequence length="231" mass="26696">MSQDADDDICEPEEGNAVEEVDDMRMSRTMEPEYSVNFNKIRDKMVFDGMGNQIRFGDIYAKQKTVIIFIRNFLDFVTQDYVEDLGLIPVEYLQEADVRLVVIGCAPYKFINNFKQSIKYNYTLYCDPEREIYSILGLSAKFEHASVRSNKHVKQNAVMGVLRGMWRIMRSQEWEGDNKQNGGSFIIGPGEEVHFSHIDKNQVDQIPINELLERAGVQPVSFPRDPRVLKL</sequence>
<dbReference type="CDD" id="cd02970">
    <property type="entry name" value="PRX_like2"/>
    <property type="match status" value="1"/>
</dbReference>
<reference evidence="1" key="1">
    <citation type="journal article" date="2019" name="bioRxiv">
        <title>The Genome of the Zebra Mussel, Dreissena polymorpha: A Resource for Invasive Species Research.</title>
        <authorList>
            <person name="McCartney M.A."/>
            <person name="Auch B."/>
            <person name="Kono T."/>
            <person name="Mallez S."/>
            <person name="Zhang Y."/>
            <person name="Obille A."/>
            <person name="Becker A."/>
            <person name="Abrahante J.E."/>
            <person name="Garbe J."/>
            <person name="Badalamenti J.P."/>
            <person name="Herman A."/>
            <person name="Mangelson H."/>
            <person name="Liachko I."/>
            <person name="Sullivan S."/>
            <person name="Sone E.D."/>
            <person name="Koren S."/>
            <person name="Silverstein K.A.T."/>
            <person name="Beckman K.B."/>
            <person name="Gohl D.M."/>
        </authorList>
    </citation>
    <scope>NUCLEOTIDE SEQUENCE</scope>
    <source>
        <strain evidence="1">Duluth1</strain>
        <tissue evidence="1">Whole animal</tissue>
    </source>
</reference>
<dbReference type="InterPro" id="IPR032801">
    <property type="entry name" value="PXL2A/B/C"/>
</dbReference>
<dbReference type="AlphaFoldDB" id="A0A9D4IK84"/>
<evidence type="ECO:0000313" key="2">
    <source>
        <dbReference type="Proteomes" id="UP000828390"/>
    </source>
</evidence>
<dbReference type="OrthoDB" id="40334at2759"/>
<proteinExistence type="predicted"/>
<organism evidence="1 2">
    <name type="scientific">Dreissena polymorpha</name>
    <name type="common">Zebra mussel</name>
    <name type="synonym">Mytilus polymorpha</name>
    <dbReference type="NCBI Taxonomy" id="45954"/>
    <lineage>
        <taxon>Eukaryota</taxon>
        <taxon>Metazoa</taxon>
        <taxon>Spiralia</taxon>
        <taxon>Lophotrochozoa</taxon>
        <taxon>Mollusca</taxon>
        <taxon>Bivalvia</taxon>
        <taxon>Autobranchia</taxon>
        <taxon>Heteroconchia</taxon>
        <taxon>Euheterodonta</taxon>
        <taxon>Imparidentia</taxon>
        <taxon>Neoheterodontei</taxon>
        <taxon>Myida</taxon>
        <taxon>Dreissenoidea</taxon>
        <taxon>Dreissenidae</taxon>
        <taxon>Dreissena</taxon>
    </lineage>
</organism>
<dbReference type="PANTHER" id="PTHR28630:SF3">
    <property type="entry name" value="PEROXIREDOXIN-LIKE 2C"/>
    <property type="match status" value="1"/>
</dbReference>
<dbReference type="Proteomes" id="UP000828390">
    <property type="component" value="Unassembled WGS sequence"/>
</dbReference>
<evidence type="ECO:0000313" key="1">
    <source>
        <dbReference type="EMBL" id="KAH3775687.1"/>
    </source>
</evidence>
<gene>
    <name evidence="1" type="ORF">DPMN_177093</name>
</gene>